<dbReference type="EMBL" id="CABWLC010000018">
    <property type="protein sequence ID" value="VXA87331.1"/>
    <property type="molecule type" value="Genomic_DNA"/>
</dbReference>
<keyword evidence="1" id="KW-0472">Membrane</keyword>
<proteinExistence type="predicted"/>
<evidence type="ECO:0000313" key="2">
    <source>
        <dbReference type="EMBL" id="VXA87331.1"/>
    </source>
</evidence>
<keyword evidence="1" id="KW-0812">Transmembrane</keyword>
<organism evidence="2 3">
    <name type="scientific">Aeromonas veronii</name>
    <dbReference type="NCBI Taxonomy" id="654"/>
    <lineage>
        <taxon>Bacteria</taxon>
        <taxon>Pseudomonadati</taxon>
        <taxon>Pseudomonadota</taxon>
        <taxon>Gammaproteobacteria</taxon>
        <taxon>Aeromonadales</taxon>
        <taxon>Aeromonadaceae</taxon>
        <taxon>Aeromonas</taxon>
    </lineage>
</organism>
<gene>
    <name evidence="2" type="ORF">AERO8C_50137</name>
</gene>
<name>A0A653L8C8_AERVE</name>
<feature type="transmembrane region" description="Helical" evidence="1">
    <location>
        <begin position="15"/>
        <end position="38"/>
    </location>
</feature>
<dbReference type="Proteomes" id="UP000439123">
    <property type="component" value="Unassembled WGS sequence"/>
</dbReference>
<evidence type="ECO:0000313" key="3">
    <source>
        <dbReference type="Proteomes" id="UP000439123"/>
    </source>
</evidence>
<sequence length="108" mass="11531">MLARSRKNPANWPAVSFYGAWITLFGGFFCHPFSSWLIRPHGYPAMIPTDPLCYHGANPGAIFANGLPGVSIIDGERVGGLRGLASREQQGAQGEQFFHGGLLGVMGG</sequence>
<accession>A0A653L8C8</accession>
<keyword evidence="1" id="KW-1133">Transmembrane helix</keyword>
<protein>
    <submittedName>
        <fullName evidence="2">Uncharacterized protein</fullName>
    </submittedName>
</protein>
<dbReference type="AlphaFoldDB" id="A0A653L8C8"/>
<reference evidence="2 3" key="1">
    <citation type="submission" date="2019-10" db="EMBL/GenBank/DDBJ databases">
        <authorList>
            <person name="Karimi E."/>
        </authorList>
    </citation>
    <scope>NUCLEOTIDE SEQUENCE [LARGE SCALE GENOMIC DNA]</scope>
    <source>
        <strain evidence="2">Aeromonas sp. 8C</strain>
    </source>
</reference>
<evidence type="ECO:0000256" key="1">
    <source>
        <dbReference type="SAM" id="Phobius"/>
    </source>
</evidence>